<evidence type="ECO:0000313" key="2">
    <source>
        <dbReference type="EMBL" id="ERN02309.1"/>
    </source>
</evidence>
<feature type="region of interest" description="Disordered" evidence="1">
    <location>
        <begin position="51"/>
        <end position="71"/>
    </location>
</feature>
<dbReference type="Gramene" id="ERN02309">
    <property type="protein sequence ID" value="ERN02309"/>
    <property type="gene ID" value="AMTR_s00084p00120150"/>
</dbReference>
<reference evidence="3" key="1">
    <citation type="journal article" date="2013" name="Science">
        <title>The Amborella genome and the evolution of flowering plants.</title>
        <authorList>
            <consortium name="Amborella Genome Project"/>
        </authorList>
    </citation>
    <scope>NUCLEOTIDE SEQUENCE [LARGE SCALE GENOMIC DNA]</scope>
</reference>
<name>W1P3U7_AMBTC</name>
<dbReference type="HOGENOM" id="CLU_2743431_0_0_1"/>
<gene>
    <name evidence="2" type="ORF">AMTR_s00084p00120150</name>
</gene>
<dbReference type="AlphaFoldDB" id="W1P3U7"/>
<protein>
    <submittedName>
        <fullName evidence="2">Uncharacterized protein</fullName>
    </submittedName>
</protein>
<dbReference type="EMBL" id="KI394648">
    <property type="protein sequence ID" value="ERN02309.1"/>
    <property type="molecule type" value="Genomic_DNA"/>
</dbReference>
<organism evidence="2 3">
    <name type="scientific">Amborella trichopoda</name>
    <dbReference type="NCBI Taxonomy" id="13333"/>
    <lineage>
        <taxon>Eukaryota</taxon>
        <taxon>Viridiplantae</taxon>
        <taxon>Streptophyta</taxon>
        <taxon>Embryophyta</taxon>
        <taxon>Tracheophyta</taxon>
        <taxon>Spermatophyta</taxon>
        <taxon>Magnoliopsida</taxon>
        <taxon>Amborellales</taxon>
        <taxon>Amborellaceae</taxon>
        <taxon>Amborella</taxon>
    </lineage>
</organism>
<proteinExistence type="predicted"/>
<dbReference type="Proteomes" id="UP000017836">
    <property type="component" value="Unassembled WGS sequence"/>
</dbReference>
<evidence type="ECO:0000256" key="1">
    <source>
        <dbReference type="SAM" id="MobiDB-lite"/>
    </source>
</evidence>
<keyword evidence="3" id="KW-1185">Reference proteome</keyword>
<accession>W1P3U7</accession>
<evidence type="ECO:0000313" key="3">
    <source>
        <dbReference type="Proteomes" id="UP000017836"/>
    </source>
</evidence>
<sequence length="71" mass="8511">MKIFRGPLESPSLEFLWDIPKQDYYDDELFEDDYYKGETLSRRSARPTHVLRGTPLDEETLPHRYQSCTEK</sequence>